<name>Q7ME10_VIBVY</name>
<dbReference type="Proteomes" id="UP000002675">
    <property type="component" value="Chromosome II"/>
</dbReference>
<gene>
    <name evidence="2" type="ordered locus">VVA0874</name>
</gene>
<organism evidence="2 3">
    <name type="scientific">Vibrio vulnificus (strain YJ016)</name>
    <dbReference type="NCBI Taxonomy" id="196600"/>
    <lineage>
        <taxon>Bacteria</taxon>
        <taxon>Pseudomonadati</taxon>
        <taxon>Pseudomonadota</taxon>
        <taxon>Gammaproteobacteria</taxon>
        <taxon>Vibrionales</taxon>
        <taxon>Vibrionaceae</taxon>
        <taxon>Vibrio</taxon>
    </lineage>
</organism>
<evidence type="ECO:0000256" key="1">
    <source>
        <dbReference type="SAM" id="MobiDB-lite"/>
    </source>
</evidence>
<proteinExistence type="predicted"/>
<evidence type="ECO:0000313" key="3">
    <source>
        <dbReference type="Proteomes" id="UP000002675"/>
    </source>
</evidence>
<dbReference type="EMBL" id="BA000038">
    <property type="protein sequence ID" value="BAC96900.1"/>
    <property type="molecule type" value="Genomic_DNA"/>
</dbReference>
<evidence type="ECO:0000313" key="2">
    <source>
        <dbReference type="EMBL" id="BAC96900.1"/>
    </source>
</evidence>
<dbReference type="HOGENOM" id="CLU_3013170_0_0_6"/>
<protein>
    <submittedName>
        <fullName evidence="2">Uncharacterized protein</fullName>
    </submittedName>
</protein>
<dbReference type="KEGG" id="vvy:VVA0874"/>
<feature type="compositionally biased region" description="Basic residues" evidence="1">
    <location>
        <begin position="28"/>
        <end position="38"/>
    </location>
</feature>
<reference evidence="2 3" key="1">
    <citation type="journal article" date="2003" name="Genome Res.">
        <title>Comparative genome analysis of Vibrio vulnificus, a marine pathogen.</title>
        <authorList>
            <person name="Chen C.Y."/>
            <person name="Wu K.M."/>
            <person name="Chang Y.C."/>
            <person name="Chang C.H."/>
            <person name="Tsai H.C."/>
            <person name="Liao T.L."/>
            <person name="Liu Y.M."/>
            <person name="Chen H.J."/>
            <person name="Shen A.B."/>
            <person name="Li J.C."/>
            <person name="Su T.L."/>
            <person name="Shao C.P."/>
            <person name="Lee C.T."/>
            <person name="Hor L.I."/>
            <person name="Tsai S.F."/>
        </authorList>
    </citation>
    <scope>NUCLEOTIDE SEQUENCE [LARGE SCALE GENOMIC DNA]</scope>
    <source>
        <strain evidence="2 3">YJ016</strain>
    </source>
</reference>
<dbReference type="AlphaFoldDB" id="Q7ME10"/>
<accession>Q7ME10</accession>
<feature type="region of interest" description="Disordered" evidence="1">
    <location>
        <begin position="1"/>
        <end position="38"/>
    </location>
</feature>
<sequence>MDNDYSDPYNPYLFRPKPKKDYADSKPSKRQAAARKARRQIEDLLEARRIEREHSL</sequence>